<sequence length="377" mass="40192">MRSFLIFATLSFVYLVNAIPSNGSYSYTCSEFSVPVTVSADTLQLNLTAPRNQLELTALVTDLAHLNATIINEVTIGPATVNASYNISSQLCVPDNFASDGVLEFTIHGVGFDHTYWNFKNGSQYNYAEAALKAGHAIFMYDRLSVGNSSKPDGIQEVQIGTEMAIATALVEDLRTRISFGKIIGIGHSYGSVQLIGLAARHGNLFDATVLTGASAFSAGLPAAFAAFDLKIASKVDPTKYQSLESSYTLTGDATNDQMVFFAYPGFDPEIFDEAESAKALITIGQVLTISTGFGIAPNYTNPIAVVTGDKDFAFCGGDCNAPVGEAPNAPATVSGLFPSASNFSVYIPENTGHGINMHFSAPEAYGFIQQWLREVL</sequence>
<name>A0ABR1IP33_9AGAR</name>
<organism evidence="3 4">
    <name type="scientific">Marasmiellus scandens</name>
    <dbReference type="NCBI Taxonomy" id="2682957"/>
    <lineage>
        <taxon>Eukaryota</taxon>
        <taxon>Fungi</taxon>
        <taxon>Dikarya</taxon>
        <taxon>Basidiomycota</taxon>
        <taxon>Agaricomycotina</taxon>
        <taxon>Agaricomycetes</taxon>
        <taxon>Agaricomycetidae</taxon>
        <taxon>Agaricales</taxon>
        <taxon>Marasmiineae</taxon>
        <taxon>Omphalotaceae</taxon>
        <taxon>Marasmiellus</taxon>
    </lineage>
</organism>
<dbReference type="InterPro" id="IPR000073">
    <property type="entry name" value="AB_hydrolase_1"/>
</dbReference>
<feature type="chain" id="PRO_5046306073" description="AB hydrolase-1 domain-containing protein" evidence="1">
    <location>
        <begin position="19"/>
        <end position="377"/>
    </location>
</feature>
<dbReference type="Proteomes" id="UP001498398">
    <property type="component" value="Unassembled WGS sequence"/>
</dbReference>
<feature type="domain" description="AB hydrolase-1" evidence="2">
    <location>
        <begin position="107"/>
        <end position="365"/>
    </location>
</feature>
<dbReference type="Gene3D" id="3.40.50.1820">
    <property type="entry name" value="alpha/beta hydrolase"/>
    <property type="match status" value="1"/>
</dbReference>
<evidence type="ECO:0000256" key="1">
    <source>
        <dbReference type="SAM" id="SignalP"/>
    </source>
</evidence>
<dbReference type="SUPFAM" id="SSF53474">
    <property type="entry name" value="alpha/beta-Hydrolases"/>
    <property type="match status" value="1"/>
</dbReference>
<reference evidence="3 4" key="1">
    <citation type="submission" date="2024-01" db="EMBL/GenBank/DDBJ databases">
        <title>A draft genome for the cacao thread blight pathogen Marasmiellus scandens.</title>
        <authorList>
            <person name="Baruah I.K."/>
            <person name="Leung J."/>
            <person name="Bukari Y."/>
            <person name="Amoako-Attah I."/>
            <person name="Meinhardt L.W."/>
            <person name="Bailey B.A."/>
            <person name="Cohen S.P."/>
        </authorList>
    </citation>
    <scope>NUCLEOTIDE SEQUENCE [LARGE SCALE GENOMIC DNA]</scope>
    <source>
        <strain evidence="3 4">GH-19</strain>
    </source>
</reference>
<feature type="signal peptide" evidence="1">
    <location>
        <begin position="1"/>
        <end position="18"/>
    </location>
</feature>
<comment type="caution">
    <text evidence="3">The sequence shown here is derived from an EMBL/GenBank/DDBJ whole genome shotgun (WGS) entry which is preliminary data.</text>
</comment>
<dbReference type="EMBL" id="JBANRG010000112">
    <property type="protein sequence ID" value="KAK7435044.1"/>
    <property type="molecule type" value="Genomic_DNA"/>
</dbReference>
<gene>
    <name evidence="3" type="ORF">VKT23_019852</name>
</gene>
<dbReference type="InterPro" id="IPR029058">
    <property type="entry name" value="AB_hydrolase_fold"/>
</dbReference>
<dbReference type="Pfam" id="PF12697">
    <property type="entry name" value="Abhydrolase_6"/>
    <property type="match status" value="1"/>
</dbReference>
<keyword evidence="4" id="KW-1185">Reference proteome</keyword>
<accession>A0ABR1IP33</accession>
<evidence type="ECO:0000313" key="3">
    <source>
        <dbReference type="EMBL" id="KAK7435044.1"/>
    </source>
</evidence>
<evidence type="ECO:0000313" key="4">
    <source>
        <dbReference type="Proteomes" id="UP001498398"/>
    </source>
</evidence>
<keyword evidence="1" id="KW-0732">Signal</keyword>
<protein>
    <recommendedName>
        <fullName evidence="2">AB hydrolase-1 domain-containing protein</fullName>
    </recommendedName>
</protein>
<evidence type="ECO:0000259" key="2">
    <source>
        <dbReference type="Pfam" id="PF12697"/>
    </source>
</evidence>
<proteinExistence type="predicted"/>